<evidence type="ECO:0000313" key="2">
    <source>
        <dbReference type="Proteomes" id="UP001164539"/>
    </source>
</evidence>
<name>A0ACC1X5K6_MELAZ</name>
<dbReference type="EMBL" id="CM051404">
    <property type="protein sequence ID" value="KAJ4706569.1"/>
    <property type="molecule type" value="Genomic_DNA"/>
</dbReference>
<protein>
    <submittedName>
        <fullName evidence="1">Ankyrin repeat-containing protein</fullName>
    </submittedName>
</protein>
<sequence length="434" mass="48404">MSTTNISHDSICYESSDGLESSQSSNSETVKINTKKLAGERDKNGRTLMHRASANGSLQTVKNLMELDPKLCLLRDNDSLTPLHLAVVKRRIGVTREIISGFPESLESLTDQRKTVFHLVLEDSRNQNDIVKVLLEEVKKHRKEDLLFERDCDGNNFAHIAVSNRRLEIVQLLKSSTNDFTKLVNSLNGSGCTALNLHYLNNNHDAIAKKIRKILWKAGAREAVQLQERSSEDSEPSSPERTREDKTVMDEKRDQESNILLVVVGILIATVFAAVAGLPSFFPKENNVASEPFQFGDAVAGDLPYIFYIILCLTVIISISMGYMIKFLYSLPFGNLLQVAMVAIFILYILLAFSIMPKFLVKIGPHQISGFGFMWILTSSIILFGVVFKLVKMKLSSTRSTKAEDEAAGSSKSCPSLKGVHAVRLRRLTPLIRD</sequence>
<comment type="caution">
    <text evidence="1">The sequence shown here is derived from an EMBL/GenBank/DDBJ whole genome shotgun (WGS) entry which is preliminary data.</text>
</comment>
<organism evidence="1 2">
    <name type="scientific">Melia azedarach</name>
    <name type="common">Chinaberry tree</name>
    <dbReference type="NCBI Taxonomy" id="155640"/>
    <lineage>
        <taxon>Eukaryota</taxon>
        <taxon>Viridiplantae</taxon>
        <taxon>Streptophyta</taxon>
        <taxon>Embryophyta</taxon>
        <taxon>Tracheophyta</taxon>
        <taxon>Spermatophyta</taxon>
        <taxon>Magnoliopsida</taxon>
        <taxon>eudicotyledons</taxon>
        <taxon>Gunneridae</taxon>
        <taxon>Pentapetalae</taxon>
        <taxon>rosids</taxon>
        <taxon>malvids</taxon>
        <taxon>Sapindales</taxon>
        <taxon>Meliaceae</taxon>
        <taxon>Melia</taxon>
    </lineage>
</organism>
<reference evidence="1 2" key="1">
    <citation type="journal article" date="2023" name="Science">
        <title>Complex scaffold remodeling in plant triterpene biosynthesis.</title>
        <authorList>
            <person name="De La Pena R."/>
            <person name="Hodgson H."/>
            <person name="Liu J.C."/>
            <person name="Stephenson M.J."/>
            <person name="Martin A.C."/>
            <person name="Owen C."/>
            <person name="Harkess A."/>
            <person name="Leebens-Mack J."/>
            <person name="Jimenez L.E."/>
            <person name="Osbourn A."/>
            <person name="Sattely E.S."/>
        </authorList>
    </citation>
    <scope>NUCLEOTIDE SEQUENCE [LARGE SCALE GENOMIC DNA]</scope>
    <source>
        <strain evidence="2">cv. JPN11</strain>
        <tissue evidence="1">Leaf</tissue>
    </source>
</reference>
<evidence type="ECO:0000313" key="1">
    <source>
        <dbReference type="EMBL" id="KAJ4706569.1"/>
    </source>
</evidence>
<accession>A0ACC1X5K6</accession>
<keyword evidence="2" id="KW-1185">Reference proteome</keyword>
<dbReference type="Proteomes" id="UP001164539">
    <property type="component" value="Chromosome 11"/>
</dbReference>
<proteinExistence type="predicted"/>
<gene>
    <name evidence="1" type="ORF">OWV82_020202</name>
</gene>